<name>A0A6M2BS04_9GAMM</name>
<proteinExistence type="predicted"/>
<protein>
    <submittedName>
        <fullName evidence="1">Transporter</fullName>
    </submittedName>
</protein>
<accession>A0A6M2BS04</accession>
<dbReference type="RefSeq" id="WP_166256761.1">
    <property type="nucleotide sequence ID" value="NZ_JAAMOW010000005.1"/>
</dbReference>
<dbReference type="EMBL" id="JAAMOW010000005">
    <property type="protein sequence ID" value="NGY05386.1"/>
    <property type="molecule type" value="Genomic_DNA"/>
</dbReference>
<sequence length="326" mass="35636">MIHSHSNAPLRALVLSLIAAGTSSLPLRASACSSCGCNIGVEWADSGYSTAAGLRLDLRYDFINQDQLRYGAHAVRRRDVEIPNEEEIQQGTLTRFYTLGLDYSIDHDWGLSVQLPTLQREHQTIDEGDTGITGSSTSGIGDLRVIGRYQGFFADHSWGLQFGLQLPTGKIDDRFDRGAEAGETLDRGLQNGTGTTDLIVGVYHYAALSRDWDRFEQLQLKQALDTRDGFRPGTQISLNAGLRYVGFTGFIPQLQINSRIEGHETGAEADYQNSGSQVIALSPGVSAGIGGQVSLSGFLQLPVYQHYTGYQLAPHYIASVNLGYRF</sequence>
<reference evidence="1 2" key="1">
    <citation type="journal article" date="2014" name="Int. J. Syst. Evol. Microbiol.">
        <title>Solimonas terrae sp. nov., isolated from soil.</title>
        <authorList>
            <person name="Kim S.J."/>
            <person name="Moon J.Y."/>
            <person name="Weon H.Y."/>
            <person name="Ahn J.H."/>
            <person name="Chen W.M."/>
            <person name="Kwon S.W."/>
        </authorList>
    </citation>
    <scope>NUCLEOTIDE SEQUENCE [LARGE SCALE GENOMIC DNA]</scope>
    <source>
        <strain evidence="1 2">KIS83-12</strain>
    </source>
</reference>
<evidence type="ECO:0000313" key="2">
    <source>
        <dbReference type="Proteomes" id="UP000472676"/>
    </source>
</evidence>
<keyword evidence="2" id="KW-1185">Reference proteome</keyword>
<organism evidence="1 2">
    <name type="scientific">Solimonas terrae</name>
    <dbReference type="NCBI Taxonomy" id="1396819"/>
    <lineage>
        <taxon>Bacteria</taxon>
        <taxon>Pseudomonadati</taxon>
        <taxon>Pseudomonadota</taxon>
        <taxon>Gammaproteobacteria</taxon>
        <taxon>Nevskiales</taxon>
        <taxon>Nevskiaceae</taxon>
        <taxon>Solimonas</taxon>
    </lineage>
</organism>
<gene>
    <name evidence="1" type="ORF">G7Y85_11450</name>
</gene>
<dbReference type="Proteomes" id="UP000472676">
    <property type="component" value="Unassembled WGS sequence"/>
</dbReference>
<evidence type="ECO:0000313" key="1">
    <source>
        <dbReference type="EMBL" id="NGY05386.1"/>
    </source>
</evidence>
<dbReference type="AlphaFoldDB" id="A0A6M2BS04"/>
<comment type="caution">
    <text evidence="1">The sequence shown here is derived from an EMBL/GenBank/DDBJ whole genome shotgun (WGS) entry which is preliminary data.</text>
</comment>